<sequence length="236" mass="25687">MVVSLGFPGMDQAAAGIQGSTTRHAFEAVRLAGGRPRLVPYTTGEPLLPHAEALAGARGIVFLGGSDVDPGCYRYEGELPANLHGMDRRGDDYCIELMRRAVDRELPLLAICKGSQLLNVAFGGTLIPDIADYALHHGAPDEPLFLDEEVLLEPDSHLARLYGRERLTVRTGHHQAVDAVGTELRAAAHAHDGIVEATEHREAEWVLGVQWHPEEQDAELADRALLFGELVRRARG</sequence>
<dbReference type="AlphaFoldDB" id="A0A2S9QPQ1"/>
<name>A0A2S9QPQ1_9MICO</name>
<dbReference type="GO" id="GO:0005829">
    <property type="term" value="C:cytosol"/>
    <property type="evidence" value="ECO:0007669"/>
    <property type="project" value="TreeGrafter"/>
</dbReference>
<dbReference type="OrthoDB" id="9813383at2"/>
<evidence type="ECO:0000313" key="2">
    <source>
        <dbReference type="Proteomes" id="UP000238650"/>
    </source>
</evidence>
<evidence type="ECO:0000313" key="1">
    <source>
        <dbReference type="EMBL" id="PRI11552.1"/>
    </source>
</evidence>
<dbReference type="Pfam" id="PF07722">
    <property type="entry name" value="Peptidase_C26"/>
    <property type="match status" value="1"/>
</dbReference>
<gene>
    <name evidence="1" type="ORF">B4915_06770</name>
</gene>
<proteinExistence type="predicted"/>
<organism evidence="1 2">
    <name type="scientific">Leucobacter massiliensis</name>
    <dbReference type="NCBI Taxonomy" id="1686285"/>
    <lineage>
        <taxon>Bacteria</taxon>
        <taxon>Bacillati</taxon>
        <taxon>Actinomycetota</taxon>
        <taxon>Actinomycetes</taxon>
        <taxon>Micrococcales</taxon>
        <taxon>Microbacteriaceae</taxon>
        <taxon>Leucobacter</taxon>
    </lineage>
</organism>
<dbReference type="SUPFAM" id="SSF52317">
    <property type="entry name" value="Class I glutamine amidotransferase-like"/>
    <property type="match status" value="1"/>
</dbReference>
<dbReference type="Proteomes" id="UP000238650">
    <property type="component" value="Unassembled WGS sequence"/>
</dbReference>
<accession>A0A2S9QPQ1</accession>
<dbReference type="InterPro" id="IPR044668">
    <property type="entry name" value="PuuD-like"/>
</dbReference>
<dbReference type="InterPro" id="IPR029062">
    <property type="entry name" value="Class_I_gatase-like"/>
</dbReference>
<dbReference type="GO" id="GO:0006598">
    <property type="term" value="P:polyamine catabolic process"/>
    <property type="evidence" value="ECO:0007669"/>
    <property type="project" value="TreeGrafter"/>
</dbReference>
<dbReference type="PANTHER" id="PTHR43235:SF1">
    <property type="entry name" value="GLUTAMINE AMIDOTRANSFERASE PB2B2.05-RELATED"/>
    <property type="match status" value="1"/>
</dbReference>
<dbReference type="PANTHER" id="PTHR43235">
    <property type="entry name" value="GLUTAMINE AMIDOTRANSFERASE PB2B2.05-RELATED"/>
    <property type="match status" value="1"/>
</dbReference>
<dbReference type="PROSITE" id="PS51273">
    <property type="entry name" value="GATASE_TYPE_1"/>
    <property type="match status" value="1"/>
</dbReference>
<protein>
    <submittedName>
        <fullName evidence="1">Uncharacterized protein</fullName>
    </submittedName>
</protein>
<dbReference type="GO" id="GO:0033969">
    <property type="term" value="F:gamma-glutamyl-gamma-aminobutyrate hydrolase activity"/>
    <property type="evidence" value="ECO:0007669"/>
    <property type="project" value="TreeGrafter"/>
</dbReference>
<dbReference type="EMBL" id="MWZD01000016">
    <property type="protein sequence ID" value="PRI11552.1"/>
    <property type="molecule type" value="Genomic_DNA"/>
</dbReference>
<dbReference type="Gene3D" id="3.40.50.880">
    <property type="match status" value="1"/>
</dbReference>
<keyword evidence="2" id="KW-1185">Reference proteome</keyword>
<comment type="caution">
    <text evidence="1">The sequence shown here is derived from an EMBL/GenBank/DDBJ whole genome shotgun (WGS) entry which is preliminary data.</text>
</comment>
<dbReference type="InterPro" id="IPR011697">
    <property type="entry name" value="Peptidase_C26"/>
</dbReference>
<reference evidence="1 2" key="1">
    <citation type="journal article" date="2017" name="New Microbes New Infect">
        <title>Genome sequence of 'Leucobacter massiliensis' sp. nov. isolated from human pharynx after travel to the 2014 Hajj.</title>
        <authorList>
            <person name="Leangapichart T."/>
            <person name="Gautret P."/>
            <person name="Nguyen T.T."/>
            <person name="Armstrong N."/>
            <person name="Rolain J.M."/>
        </authorList>
    </citation>
    <scope>NUCLEOTIDE SEQUENCE [LARGE SCALE GENOMIC DNA]</scope>
    <source>
        <strain evidence="1 2">122RC15</strain>
    </source>
</reference>